<dbReference type="EMBL" id="AP022598">
    <property type="protein sequence ID" value="BBY74386.1"/>
    <property type="molecule type" value="Genomic_DNA"/>
</dbReference>
<organism evidence="2 3">
    <name type="scientific">Mycolicibacterium parafortuitum</name>
    <name type="common">Mycobacterium parafortuitum</name>
    <dbReference type="NCBI Taxonomy" id="39692"/>
    <lineage>
        <taxon>Bacteria</taxon>
        <taxon>Bacillati</taxon>
        <taxon>Actinomycetota</taxon>
        <taxon>Actinomycetes</taxon>
        <taxon>Mycobacteriales</taxon>
        <taxon>Mycobacteriaceae</taxon>
        <taxon>Mycolicibacterium</taxon>
    </lineage>
</organism>
<dbReference type="RefSeq" id="WP_104864366.1">
    <property type="nucleotide sequence ID" value="NZ_AP022598.1"/>
</dbReference>
<evidence type="ECO:0000313" key="2">
    <source>
        <dbReference type="EMBL" id="BBY74386.1"/>
    </source>
</evidence>
<proteinExistence type="predicted"/>
<sequence length="79" mass="8699">MTDSDGSTQWEVVTATAYDRGNPAAGAEETTVARGGEHEARRVYADTTAEAGERGYEYVRLRCDGRDVESWPQQTGWTV</sequence>
<feature type="region of interest" description="Disordered" evidence="1">
    <location>
        <begin position="19"/>
        <end position="48"/>
    </location>
</feature>
<gene>
    <name evidence="2" type="ORF">MPRF_12850</name>
</gene>
<feature type="compositionally biased region" description="Basic and acidic residues" evidence="1">
    <location>
        <begin position="35"/>
        <end position="44"/>
    </location>
</feature>
<evidence type="ECO:0000313" key="3">
    <source>
        <dbReference type="Proteomes" id="UP000466554"/>
    </source>
</evidence>
<evidence type="ECO:0000256" key="1">
    <source>
        <dbReference type="SAM" id="MobiDB-lite"/>
    </source>
</evidence>
<protein>
    <submittedName>
        <fullName evidence="2">Uncharacterized protein</fullName>
    </submittedName>
</protein>
<reference evidence="2 3" key="1">
    <citation type="journal article" date="2019" name="Emerg. Microbes Infect.">
        <title>Comprehensive subspecies identification of 175 nontuberculous mycobacteria species based on 7547 genomic profiles.</title>
        <authorList>
            <person name="Matsumoto Y."/>
            <person name="Kinjo T."/>
            <person name="Motooka D."/>
            <person name="Nabeya D."/>
            <person name="Jung N."/>
            <person name="Uechi K."/>
            <person name="Horii T."/>
            <person name="Iida T."/>
            <person name="Fujita J."/>
            <person name="Nakamura S."/>
        </authorList>
    </citation>
    <scope>NUCLEOTIDE SEQUENCE [LARGE SCALE GENOMIC DNA]</scope>
    <source>
        <strain evidence="2 3">JCM 6367</strain>
    </source>
</reference>
<dbReference type="AlphaFoldDB" id="A0A7I7U1X4"/>
<name>A0A7I7U1X4_MYCPF</name>
<dbReference type="Proteomes" id="UP000466554">
    <property type="component" value="Chromosome"/>
</dbReference>
<accession>A0A7I7U1X4</accession>